<reference evidence="1 4" key="2">
    <citation type="submission" date="2021-02" db="EMBL/GenBank/DDBJ databases">
        <title>Complete Genome Sequence of Cupriavidus oxalaticus Strain Ox1, a Soil Oxalate-Degrading Species.</title>
        <authorList>
            <person name="Palmieri F."/>
            <person name="Udriet P."/>
            <person name="Deuasquier M."/>
            <person name="Beaudoing E."/>
            <person name="Johnson S.L."/>
            <person name="Davenport K.W."/>
            <person name="Chain P.S."/>
            <person name="Bindschedler S."/>
            <person name="Junier P."/>
        </authorList>
    </citation>
    <scope>NUCLEOTIDE SEQUENCE [LARGE SCALE GENOMIC DNA]</scope>
    <source>
        <strain evidence="1 4">Ox1</strain>
    </source>
</reference>
<reference evidence="2 3" key="1">
    <citation type="submission" date="2018-01" db="EMBL/GenBank/DDBJ databases">
        <authorList>
            <person name="Clerissi C."/>
        </authorList>
    </citation>
    <scope>NUCLEOTIDE SEQUENCE [LARGE SCALE GENOMIC DNA]</scope>
    <source>
        <strain evidence="2">Cupriavidus oxalaticus LMG 2235</strain>
        <plasmid evidence="3">co2235_mp</plasmid>
    </source>
</reference>
<dbReference type="EMBL" id="CP069811">
    <property type="protein sequence ID" value="QRQ91732.1"/>
    <property type="molecule type" value="Genomic_DNA"/>
</dbReference>
<dbReference type="GeneID" id="303488268"/>
<evidence type="ECO:0000313" key="3">
    <source>
        <dbReference type="Proteomes" id="UP000256862"/>
    </source>
</evidence>
<dbReference type="OrthoDB" id="221348at119060"/>
<dbReference type="Pfam" id="PF05954">
    <property type="entry name" value="Phage_GPD"/>
    <property type="match status" value="1"/>
</dbReference>
<dbReference type="EMBL" id="OGUS01000132">
    <property type="protein sequence ID" value="SPC17883.1"/>
    <property type="molecule type" value="Genomic_DNA"/>
</dbReference>
<gene>
    <name evidence="2" type="ORF">CO2235_MP10226</name>
    <name evidence="1" type="ORF">JTE92_02005</name>
</gene>
<dbReference type="Proteomes" id="UP000623307">
    <property type="component" value="Chromosome 1"/>
</dbReference>
<proteinExistence type="predicted"/>
<protein>
    <submittedName>
        <fullName evidence="1">Phage late control D family protein</fullName>
    </submittedName>
</protein>
<dbReference type="Proteomes" id="UP000256862">
    <property type="component" value="Plasmid CO2235_mp"/>
</dbReference>
<accession>A0A976BG98</accession>
<evidence type="ECO:0000313" key="4">
    <source>
        <dbReference type="Proteomes" id="UP000623307"/>
    </source>
</evidence>
<dbReference type="Gene3D" id="2.30.110.50">
    <property type="match status" value="1"/>
</dbReference>
<organism evidence="2 3">
    <name type="scientific">Cupriavidus oxalaticus</name>
    <dbReference type="NCBI Taxonomy" id="96344"/>
    <lineage>
        <taxon>Bacteria</taxon>
        <taxon>Pseudomonadati</taxon>
        <taxon>Pseudomonadota</taxon>
        <taxon>Betaproteobacteria</taxon>
        <taxon>Burkholderiales</taxon>
        <taxon>Burkholderiaceae</taxon>
        <taxon>Cupriavidus</taxon>
    </lineage>
</organism>
<evidence type="ECO:0000313" key="2">
    <source>
        <dbReference type="EMBL" id="SPC17883.1"/>
    </source>
</evidence>
<name>A0A976BG98_9BURK</name>
<dbReference type="SUPFAM" id="SSF69279">
    <property type="entry name" value="Phage tail proteins"/>
    <property type="match status" value="1"/>
</dbReference>
<sequence length="174" mass="19074">MGVRDLPFHASRAVMVKGTGLPVVLGQSALNISRLTGRDGINTLFAYEIELKTPDNRHACFGPEANLDLQAMQGKELTVEIELEGTGTGLAGNVGAGTREITGIVHEVQGPFIVGRHALYRFTLRPWLWLATLTTDYKTLPPRRCGLPVPTLPTSRRLRAAWTARRGRRSALSF</sequence>
<geneLocation type="plasmid" evidence="3">
    <name>co2235_mp</name>
</geneLocation>
<evidence type="ECO:0000313" key="1">
    <source>
        <dbReference type="EMBL" id="QRQ91732.1"/>
    </source>
</evidence>
<dbReference type="AlphaFoldDB" id="A0A976BG98"/>
<dbReference type="RefSeq" id="WP_084254644.1">
    <property type="nucleotide sequence ID" value="NZ_CP069809.1"/>
</dbReference>
<keyword evidence="4" id="KW-1185">Reference proteome</keyword>